<keyword evidence="11" id="KW-1185">Reference proteome</keyword>
<dbReference type="Proteomes" id="UP001271007">
    <property type="component" value="Unassembled WGS sequence"/>
</dbReference>
<dbReference type="Pfam" id="PF00443">
    <property type="entry name" value="UCH"/>
    <property type="match status" value="1"/>
</dbReference>
<keyword evidence="5" id="KW-0833">Ubl conjugation pathway</keyword>
<dbReference type="SUPFAM" id="SSF54001">
    <property type="entry name" value="Cysteine proteinases"/>
    <property type="match status" value="1"/>
</dbReference>
<evidence type="ECO:0000256" key="3">
    <source>
        <dbReference type="ARBA" id="ARBA00012759"/>
    </source>
</evidence>
<comment type="caution">
    <text evidence="10">The sequence shown here is derived from an EMBL/GenBank/DDBJ whole genome shotgun (WGS) entry which is preliminary data.</text>
</comment>
<dbReference type="GO" id="GO:0006508">
    <property type="term" value="P:proteolysis"/>
    <property type="evidence" value="ECO:0007669"/>
    <property type="project" value="UniProtKB-KW"/>
</dbReference>
<dbReference type="GO" id="GO:0005634">
    <property type="term" value="C:nucleus"/>
    <property type="evidence" value="ECO:0007669"/>
    <property type="project" value="TreeGrafter"/>
</dbReference>
<dbReference type="PROSITE" id="PS50235">
    <property type="entry name" value="USP_3"/>
    <property type="match status" value="1"/>
</dbReference>
<proteinExistence type="inferred from homology"/>
<evidence type="ECO:0000259" key="9">
    <source>
        <dbReference type="PROSITE" id="PS50235"/>
    </source>
</evidence>
<sequence>MATKPTPFVASRERASETIARKLEKVTDDLHLDNTMLKDLPKQISRLNKTIQTSEDMAKHTISHQAESIRLKNLERQRKLRINETLLKELPAKRDQHHKEMLKLKEQWEEELKKEKKGREARAAKDNTSLSQQKSSPPVARAATVAPPPPSAALRGMFGDHSKYFDPSKPKPVAHVEHRAPLQALKPNNGARTADQAGQKRKARFDSGEDTMPTTRAQKKRKTEESMAKPASRLSRKPKKVVPPRALFSPSPPPETPEKTAASASASKKRKATDEPAEPAGRVSKKTKTAEVTSAPISPSPQPADSEKKDDGADDAAASAASPARQSATGEPDLATTTADHSSENADEGLDGAAASTASPESAPTTEESAVATTTAPTSSENAGDSGSSTPLSDTSAANEKMKKKTKSQFIGRDKIDLNSKSVARTVKKKTGSKGKESKESGKGTARSRIFKPKRVNLNGLTNHRNACFANVIIQWLDAALHDHNIDHLLGELDEELEQFDLTQKECRRFDIGGDIVQGKLLKKLKAMVAAIKKAAKDGDTDKISVSKHLRFVLEELRQQLPGRSDRYISPLILQKVMAYCDAVDADRADNDLSVRQEMSGDTQQDAFLYSQLVLHTLIADPHTRNAKALRALFEIQTATQDLCSTKGCDHQSDARTATSTYHDINVPAKPAGEAVEFRDLFGASYNSAKEDDACPTCGNKSLYTHTRFTKIPDCLQIKVNRTAYDQATQKSSKVETFVNLPQAIKIKGEKFELHAVIRHKGSQATSGHYTMFRRFEDGWNLLDDKDCDKVAAEDVKDHGRSGKSAMLLFKRVKA</sequence>
<evidence type="ECO:0000313" key="10">
    <source>
        <dbReference type="EMBL" id="KAK3057925.1"/>
    </source>
</evidence>
<dbReference type="InterPro" id="IPR028889">
    <property type="entry name" value="USP"/>
</dbReference>
<dbReference type="GO" id="GO:0004843">
    <property type="term" value="F:cysteine-type deubiquitinase activity"/>
    <property type="evidence" value="ECO:0007669"/>
    <property type="project" value="UniProtKB-EC"/>
</dbReference>
<organism evidence="10 11">
    <name type="scientific">Extremus antarcticus</name>
    <dbReference type="NCBI Taxonomy" id="702011"/>
    <lineage>
        <taxon>Eukaryota</taxon>
        <taxon>Fungi</taxon>
        <taxon>Dikarya</taxon>
        <taxon>Ascomycota</taxon>
        <taxon>Pezizomycotina</taxon>
        <taxon>Dothideomycetes</taxon>
        <taxon>Dothideomycetidae</taxon>
        <taxon>Mycosphaerellales</taxon>
        <taxon>Extremaceae</taxon>
        <taxon>Extremus</taxon>
    </lineage>
</organism>
<evidence type="ECO:0000256" key="1">
    <source>
        <dbReference type="ARBA" id="ARBA00000707"/>
    </source>
</evidence>
<keyword evidence="6" id="KW-0378">Hydrolase</keyword>
<feature type="compositionally biased region" description="Polar residues" evidence="8">
    <location>
        <begin position="382"/>
        <end position="398"/>
    </location>
</feature>
<evidence type="ECO:0000313" key="11">
    <source>
        <dbReference type="Proteomes" id="UP001271007"/>
    </source>
</evidence>
<gene>
    <name evidence="10" type="ORF">LTR09_001001</name>
</gene>
<feature type="compositionally biased region" description="Low complexity" evidence="8">
    <location>
        <begin position="135"/>
        <end position="145"/>
    </location>
</feature>
<keyword evidence="4" id="KW-0645">Protease</keyword>
<feature type="region of interest" description="Disordered" evidence="8">
    <location>
        <begin position="113"/>
        <end position="448"/>
    </location>
</feature>
<reference evidence="10" key="1">
    <citation type="submission" date="2023-04" db="EMBL/GenBank/DDBJ databases">
        <title>Black Yeasts Isolated from many extreme environments.</title>
        <authorList>
            <person name="Coleine C."/>
            <person name="Stajich J.E."/>
            <person name="Selbmann L."/>
        </authorList>
    </citation>
    <scope>NUCLEOTIDE SEQUENCE</scope>
    <source>
        <strain evidence="10">CCFEE 5312</strain>
    </source>
</reference>
<name>A0AAJ0GI45_9PEZI</name>
<dbReference type="AlphaFoldDB" id="A0AAJ0GI45"/>
<evidence type="ECO:0000256" key="7">
    <source>
        <dbReference type="ARBA" id="ARBA00022807"/>
    </source>
</evidence>
<dbReference type="GO" id="GO:0005829">
    <property type="term" value="C:cytosol"/>
    <property type="evidence" value="ECO:0007669"/>
    <property type="project" value="TreeGrafter"/>
</dbReference>
<comment type="catalytic activity">
    <reaction evidence="1">
        <text>Thiol-dependent hydrolysis of ester, thioester, amide, peptide and isopeptide bonds formed by the C-terminal Gly of ubiquitin (a 76-residue protein attached to proteins as an intracellular targeting signal).</text>
        <dbReference type="EC" id="3.4.19.12"/>
    </reaction>
</comment>
<dbReference type="PANTHER" id="PTHR24006:SF888">
    <property type="entry name" value="UBIQUITIN CARBOXYL-TERMINAL HYDROLASE 30"/>
    <property type="match status" value="1"/>
</dbReference>
<dbReference type="EMBL" id="JAWDJX010000002">
    <property type="protein sequence ID" value="KAK3057925.1"/>
    <property type="molecule type" value="Genomic_DNA"/>
</dbReference>
<feature type="compositionally biased region" description="Low complexity" evidence="8">
    <location>
        <begin position="353"/>
        <end position="381"/>
    </location>
</feature>
<keyword evidence="7" id="KW-0788">Thiol protease</keyword>
<dbReference type="InterPro" id="IPR018200">
    <property type="entry name" value="USP_CS"/>
</dbReference>
<dbReference type="InterPro" id="IPR038765">
    <property type="entry name" value="Papain-like_cys_pep_sf"/>
</dbReference>
<feature type="compositionally biased region" description="Low complexity" evidence="8">
    <location>
        <begin position="315"/>
        <end position="328"/>
    </location>
</feature>
<dbReference type="InterPro" id="IPR001394">
    <property type="entry name" value="Peptidase_C19_UCH"/>
</dbReference>
<dbReference type="GO" id="GO:0016579">
    <property type="term" value="P:protein deubiquitination"/>
    <property type="evidence" value="ECO:0007669"/>
    <property type="project" value="InterPro"/>
</dbReference>
<feature type="domain" description="USP" evidence="9">
    <location>
        <begin position="459"/>
        <end position="813"/>
    </location>
</feature>
<dbReference type="PROSITE" id="PS00973">
    <property type="entry name" value="USP_2"/>
    <property type="match status" value="1"/>
</dbReference>
<comment type="similarity">
    <text evidence="2">Belongs to the peptidase C19 family.</text>
</comment>
<dbReference type="PANTHER" id="PTHR24006">
    <property type="entry name" value="UBIQUITIN CARBOXYL-TERMINAL HYDROLASE"/>
    <property type="match status" value="1"/>
</dbReference>
<dbReference type="EC" id="3.4.19.12" evidence="3"/>
<dbReference type="Gene3D" id="3.90.70.10">
    <property type="entry name" value="Cysteine proteinases"/>
    <property type="match status" value="1"/>
</dbReference>
<evidence type="ECO:0000256" key="6">
    <source>
        <dbReference type="ARBA" id="ARBA00022801"/>
    </source>
</evidence>
<feature type="compositionally biased region" description="Basic and acidic residues" evidence="8">
    <location>
        <begin position="158"/>
        <end position="180"/>
    </location>
</feature>
<dbReference type="CDD" id="cd02257">
    <property type="entry name" value="Peptidase_C19"/>
    <property type="match status" value="1"/>
</dbReference>
<dbReference type="InterPro" id="IPR050164">
    <property type="entry name" value="Peptidase_C19"/>
</dbReference>
<evidence type="ECO:0000256" key="2">
    <source>
        <dbReference type="ARBA" id="ARBA00009085"/>
    </source>
</evidence>
<accession>A0AAJ0GI45</accession>
<feature type="compositionally biased region" description="Basic and acidic residues" evidence="8">
    <location>
        <begin position="113"/>
        <end position="125"/>
    </location>
</feature>
<protein>
    <recommendedName>
        <fullName evidence="3">ubiquitinyl hydrolase 1</fullName>
        <ecNumber evidence="3">3.4.19.12</ecNumber>
    </recommendedName>
</protein>
<evidence type="ECO:0000256" key="5">
    <source>
        <dbReference type="ARBA" id="ARBA00022786"/>
    </source>
</evidence>
<evidence type="ECO:0000256" key="8">
    <source>
        <dbReference type="SAM" id="MobiDB-lite"/>
    </source>
</evidence>
<evidence type="ECO:0000256" key="4">
    <source>
        <dbReference type="ARBA" id="ARBA00022670"/>
    </source>
</evidence>